<dbReference type="InterPro" id="IPR002525">
    <property type="entry name" value="Transp_IS110-like_N"/>
</dbReference>
<dbReference type="PANTHER" id="PTHR46889:SF4">
    <property type="entry name" value="TRANSPOSASE INSO FOR INSERTION SEQUENCE ELEMENT IS911B-RELATED"/>
    <property type="match status" value="1"/>
</dbReference>
<dbReference type="PANTHER" id="PTHR46889">
    <property type="entry name" value="TRANSPOSASE INSF FOR INSERTION SEQUENCE IS3B-RELATED"/>
    <property type="match status" value="1"/>
</dbReference>
<organism evidence="2 3">
    <name type="scientific">Micromonospora fiedleri</name>
    <dbReference type="NCBI Taxonomy" id="1157498"/>
    <lineage>
        <taxon>Bacteria</taxon>
        <taxon>Bacillati</taxon>
        <taxon>Actinomycetota</taxon>
        <taxon>Actinomycetes</taxon>
        <taxon>Micromonosporales</taxon>
        <taxon>Micromonosporaceae</taxon>
        <taxon>Micromonospora</taxon>
    </lineage>
</organism>
<evidence type="ECO:0000313" key="3">
    <source>
        <dbReference type="Proteomes" id="UP000661193"/>
    </source>
</evidence>
<dbReference type="InterPro" id="IPR012337">
    <property type="entry name" value="RNaseH-like_sf"/>
</dbReference>
<keyword evidence="3" id="KW-1185">Reference proteome</keyword>
<dbReference type="InterPro" id="IPR050900">
    <property type="entry name" value="Transposase_IS3/IS150/IS904"/>
</dbReference>
<evidence type="ECO:0000313" key="2">
    <source>
        <dbReference type="EMBL" id="MBL6280379.1"/>
    </source>
</evidence>
<dbReference type="SUPFAM" id="SSF53098">
    <property type="entry name" value="Ribonuclease H-like"/>
    <property type="match status" value="1"/>
</dbReference>
<protein>
    <submittedName>
        <fullName evidence="2">IS3 family transposase</fullName>
    </submittedName>
</protein>
<proteinExistence type="predicted"/>
<evidence type="ECO:0000259" key="1">
    <source>
        <dbReference type="Pfam" id="PF01548"/>
    </source>
</evidence>
<sequence>MDTHKDLHIAAVIDTSGQVLDTGSFSTTRAGYRALLKWLRSHGDVRLVVVEAPAAMAKAIKVEYVHRHHFRTRTEARLKIANWITDFYNRRRCHSVCDGRSPIDYERSETRALEAQDA</sequence>
<dbReference type="Proteomes" id="UP000661193">
    <property type="component" value="Unassembled WGS sequence"/>
</dbReference>
<feature type="domain" description="Transposase IS110-like N-terminal" evidence="1">
    <location>
        <begin position="1"/>
        <end position="73"/>
    </location>
</feature>
<comment type="caution">
    <text evidence="2">The sequence shown here is derived from an EMBL/GenBank/DDBJ whole genome shotgun (WGS) entry which is preliminary data.</text>
</comment>
<gene>
    <name evidence="2" type="ORF">JMF97_29895</name>
</gene>
<dbReference type="Pfam" id="PF01548">
    <property type="entry name" value="DEDD_Tnp_IS110"/>
    <property type="match status" value="1"/>
</dbReference>
<dbReference type="EMBL" id="JAETXL010000020">
    <property type="protein sequence ID" value="MBL6280379.1"/>
    <property type="molecule type" value="Genomic_DNA"/>
</dbReference>
<accession>A0ABS1UW16</accession>
<reference evidence="2 3" key="1">
    <citation type="submission" date="2021-01" db="EMBL/GenBank/DDBJ databases">
        <title>Genome sequencing of Micromonospora fiedleri MG-37.</title>
        <authorList>
            <person name="Moreland P.E.J."/>
            <person name="Stach J.E.M."/>
        </authorList>
    </citation>
    <scope>NUCLEOTIDE SEQUENCE [LARGE SCALE GENOMIC DNA]</scope>
    <source>
        <strain evidence="2 3">MG-37</strain>
    </source>
</reference>
<name>A0ABS1UW16_9ACTN</name>